<evidence type="ECO:0000256" key="1">
    <source>
        <dbReference type="SAM" id="MobiDB-lite"/>
    </source>
</evidence>
<name>A0A8H2WNF0_9AGAM</name>
<dbReference type="EMBL" id="CAJMWV010000357">
    <property type="protein sequence ID" value="CAE6389705.1"/>
    <property type="molecule type" value="Genomic_DNA"/>
</dbReference>
<evidence type="ECO:0008006" key="4">
    <source>
        <dbReference type="Google" id="ProtNLM"/>
    </source>
</evidence>
<protein>
    <recommendedName>
        <fullName evidence="4">F-box domain-containing protein</fullName>
    </recommendedName>
</protein>
<dbReference type="Proteomes" id="UP000663831">
    <property type="component" value="Unassembled WGS sequence"/>
</dbReference>
<comment type="caution">
    <text evidence="2">The sequence shown here is derived from an EMBL/GenBank/DDBJ whole genome shotgun (WGS) entry which is preliminary data.</text>
</comment>
<dbReference type="Gene3D" id="1.20.1280.50">
    <property type="match status" value="1"/>
</dbReference>
<feature type="region of interest" description="Disordered" evidence="1">
    <location>
        <begin position="106"/>
        <end position="133"/>
    </location>
</feature>
<accession>A0A8H2WNF0</accession>
<organism evidence="2 3">
    <name type="scientific">Rhizoctonia solani</name>
    <dbReference type="NCBI Taxonomy" id="456999"/>
    <lineage>
        <taxon>Eukaryota</taxon>
        <taxon>Fungi</taxon>
        <taxon>Dikarya</taxon>
        <taxon>Basidiomycota</taxon>
        <taxon>Agaricomycotina</taxon>
        <taxon>Agaricomycetes</taxon>
        <taxon>Cantharellales</taxon>
        <taxon>Ceratobasidiaceae</taxon>
        <taxon>Rhizoctonia</taxon>
    </lineage>
</organism>
<evidence type="ECO:0000313" key="2">
    <source>
        <dbReference type="EMBL" id="CAE6389705.1"/>
    </source>
</evidence>
<proteinExistence type="predicted"/>
<sequence>MEELESAGKLLCYALNHYLGVCMNIHDLVARKGMLRNVPQNHLHRINTETDRLLSYQQKLAQAGAAIRRVRNRLSRLAPITTLPPEVLTRIFRFVASPCDMIQAPNPETLDLETPTSPSEISDADDSVEGPRSKSLQLQNFPTHLDRVTHVCFYWRWIAIGTPSLWTHIDFIPNQSLHRKLLVRAETYATRAARLPIELHIADDNPLAYDKVHFCQFLSSILSRVKSLDIMLIHSWRSFHSLVLNKLFLHPAPESTVLTKLVGSFPTADDTLNEFIDWFARTNGSFFRLTVLHLRGIFPLWQSVAYHNLVDLRLFPPRDTRRTCISEPQLQNILSASPGLRIFYFGLQITDRKQDDEPTVPVCLNDLEVLYISTKPSEDDTNLKPGYVLRLIAPGSKPFRLSIWHDFIYIDHVDDETFSLDELVKFFQRSDITKFCLGGSYSIGLLCQLLCYAPNMKNLVLDSRTSIWNSPIPFKQYDPVSFRLNSLVLHNCIPNVEEIERLLQQCSTNLLEMSYCGISVFHAGQDPVVQVRDLLIRYPDTRFVVSWNQFSDPTAGWDLVE</sequence>
<dbReference type="AlphaFoldDB" id="A0A8H2WNF0"/>
<evidence type="ECO:0000313" key="3">
    <source>
        <dbReference type="Proteomes" id="UP000663831"/>
    </source>
</evidence>
<reference evidence="2" key="1">
    <citation type="submission" date="2021-01" db="EMBL/GenBank/DDBJ databases">
        <authorList>
            <person name="Kaushik A."/>
        </authorList>
    </citation>
    <scope>NUCLEOTIDE SEQUENCE</scope>
    <source>
        <strain evidence="2">AG3-1AP</strain>
    </source>
</reference>
<gene>
    <name evidence="2" type="ORF">RDB_LOCUS7718</name>
</gene>